<organism evidence="1 2">
    <name type="scientific">Microbacterium deminutum</name>
    <dbReference type="NCBI Taxonomy" id="344164"/>
    <lineage>
        <taxon>Bacteria</taxon>
        <taxon>Bacillati</taxon>
        <taxon>Actinomycetota</taxon>
        <taxon>Actinomycetes</taxon>
        <taxon>Micrococcales</taxon>
        <taxon>Microbacteriaceae</taxon>
        <taxon>Microbacterium</taxon>
    </lineage>
</organism>
<evidence type="ECO:0000313" key="1">
    <source>
        <dbReference type="EMBL" id="GAA1965442.1"/>
    </source>
</evidence>
<dbReference type="Proteomes" id="UP001499933">
    <property type="component" value="Unassembled WGS sequence"/>
</dbReference>
<proteinExistence type="predicted"/>
<reference evidence="2" key="1">
    <citation type="journal article" date="2019" name="Int. J. Syst. Evol. Microbiol.">
        <title>The Global Catalogue of Microorganisms (GCM) 10K type strain sequencing project: providing services to taxonomists for standard genome sequencing and annotation.</title>
        <authorList>
            <consortium name="The Broad Institute Genomics Platform"/>
            <consortium name="The Broad Institute Genome Sequencing Center for Infectious Disease"/>
            <person name="Wu L."/>
            <person name="Ma J."/>
        </authorList>
    </citation>
    <scope>NUCLEOTIDE SEQUENCE [LARGE SCALE GENOMIC DNA]</scope>
    <source>
        <strain evidence="2">JCM 14901</strain>
    </source>
</reference>
<accession>A0ABP5CN45</accession>
<evidence type="ECO:0000313" key="2">
    <source>
        <dbReference type="Proteomes" id="UP001499933"/>
    </source>
</evidence>
<protein>
    <recommendedName>
        <fullName evidence="3">DNA mismatch repair protein</fullName>
    </recommendedName>
</protein>
<name>A0ABP5CN45_9MICO</name>
<keyword evidence="2" id="KW-1185">Reference proteome</keyword>
<dbReference type="RefSeq" id="WP_344096158.1">
    <property type="nucleotide sequence ID" value="NZ_BAAAOG010000007.1"/>
</dbReference>
<dbReference type="EMBL" id="BAAAOG010000007">
    <property type="protein sequence ID" value="GAA1965442.1"/>
    <property type="molecule type" value="Genomic_DNA"/>
</dbReference>
<evidence type="ECO:0008006" key="3">
    <source>
        <dbReference type="Google" id="ProtNLM"/>
    </source>
</evidence>
<sequence length="86" mass="9438">MYAVADEHLETPTAPQGSAVRITAAGPALWRVVDASGRVIGHLQALVEGGTVRYRARRFHPASRAFRDLGEFWSTADAIDCLRFAR</sequence>
<comment type="caution">
    <text evidence="1">The sequence shown here is derived from an EMBL/GenBank/DDBJ whole genome shotgun (WGS) entry which is preliminary data.</text>
</comment>
<gene>
    <name evidence="1" type="ORF">GCM10009776_30390</name>
</gene>